<dbReference type="PANTHER" id="PTHR34984">
    <property type="entry name" value="CARBON STORAGE REGULATOR"/>
    <property type="match status" value="1"/>
</dbReference>
<dbReference type="InterPro" id="IPR003751">
    <property type="entry name" value="CsrA"/>
</dbReference>
<keyword evidence="1 5" id="KW-0963">Cytoplasm</keyword>
<comment type="subcellular location">
    <subcellularLocation>
        <location evidence="5">Cytoplasm</location>
    </subcellularLocation>
</comment>
<evidence type="ECO:0000313" key="7">
    <source>
        <dbReference type="Proteomes" id="UP000318102"/>
    </source>
</evidence>
<keyword evidence="5" id="KW-1005">Bacterial flagellum biogenesis</keyword>
<keyword evidence="3 5" id="KW-0810">Translation regulation</keyword>
<keyword evidence="4 5" id="KW-0694">RNA-binding</keyword>
<dbReference type="HAMAP" id="MF_00167">
    <property type="entry name" value="CsrA"/>
    <property type="match status" value="1"/>
</dbReference>
<dbReference type="NCBIfam" id="TIGR00202">
    <property type="entry name" value="csrA"/>
    <property type="match status" value="1"/>
</dbReference>
<comment type="similarity">
    <text evidence="5">Belongs to the CsrA/RsmA family.</text>
</comment>
<dbReference type="GO" id="GO:1902208">
    <property type="term" value="P:regulation of bacterial-type flagellum assembly"/>
    <property type="evidence" value="ECO:0007669"/>
    <property type="project" value="UniProtKB-UniRule"/>
</dbReference>
<evidence type="ECO:0000256" key="2">
    <source>
        <dbReference type="ARBA" id="ARBA00022491"/>
    </source>
</evidence>
<dbReference type="GO" id="GO:0048027">
    <property type="term" value="F:mRNA 5'-UTR binding"/>
    <property type="evidence" value="ECO:0007669"/>
    <property type="project" value="UniProtKB-UniRule"/>
</dbReference>
<dbReference type="OrthoDB" id="9809061at2"/>
<dbReference type="Pfam" id="PF02599">
    <property type="entry name" value="CsrA"/>
    <property type="match status" value="1"/>
</dbReference>
<comment type="function">
    <text evidence="5">A translational regulator that binds mRNA to regulate translation initiation and/or mRNA stability. Usually binds in the 5'-UTR at or near the Shine-Dalgarno sequence preventing ribosome-binding, thus repressing translation. Its main target seems to be the major flagellin gene, while its function is anatagonized by FliW.</text>
</comment>
<evidence type="ECO:0000256" key="5">
    <source>
        <dbReference type="HAMAP-Rule" id="MF_00167"/>
    </source>
</evidence>
<comment type="subunit">
    <text evidence="5">Homodimer; the beta-strands of each monomer intercalate to form a hydrophobic core, while the alpha-helices form wings that extend away from the core.</text>
</comment>
<dbReference type="GO" id="GO:0045947">
    <property type="term" value="P:negative regulation of translational initiation"/>
    <property type="evidence" value="ECO:0007669"/>
    <property type="project" value="UniProtKB-UniRule"/>
</dbReference>
<dbReference type="SUPFAM" id="SSF117130">
    <property type="entry name" value="CsrA-like"/>
    <property type="match status" value="1"/>
</dbReference>
<dbReference type="GO" id="GO:0006109">
    <property type="term" value="P:regulation of carbohydrate metabolic process"/>
    <property type="evidence" value="ECO:0007669"/>
    <property type="project" value="InterPro"/>
</dbReference>
<protein>
    <recommendedName>
        <fullName evidence="5">Translational regulator CsrA</fullName>
    </recommendedName>
</protein>
<evidence type="ECO:0000256" key="1">
    <source>
        <dbReference type="ARBA" id="ARBA00022490"/>
    </source>
</evidence>
<dbReference type="FunFam" id="2.60.40.4380:FF:000002">
    <property type="entry name" value="Translational regulator CsrA"/>
    <property type="match status" value="1"/>
</dbReference>
<proteinExistence type="inferred from homology"/>
<dbReference type="RefSeq" id="WP_144991957.1">
    <property type="nucleotide sequence ID" value="NZ_VNJK01000002.1"/>
</dbReference>
<evidence type="ECO:0000256" key="3">
    <source>
        <dbReference type="ARBA" id="ARBA00022845"/>
    </source>
</evidence>
<gene>
    <name evidence="5 6" type="primary">csrA</name>
    <name evidence="6" type="ORF">FPZ44_16850</name>
</gene>
<dbReference type="GO" id="GO:0044781">
    <property type="term" value="P:bacterial-type flagellum organization"/>
    <property type="evidence" value="ECO:0007669"/>
    <property type="project" value="UniProtKB-KW"/>
</dbReference>
<comment type="caution">
    <text evidence="6">The sequence shown here is derived from an EMBL/GenBank/DDBJ whole genome shotgun (WGS) entry which is preliminary data.</text>
</comment>
<dbReference type="GO" id="GO:0005829">
    <property type="term" value="C:cytosol"/>
    <property type="evidence" value="ECO:0007669"/>
    <property type="project" value="TreeGrafter"/>
</dbReference>
<keyword evidence="7" id="KW-1185">Reference proteome</keyword>
<dbReference type="Proteomes" id="UP000318102">
    <property type="component" value="Unassembled WGS sequence"/>
</dbReference>
<dbReference type="Gene3D" id="2.60.40.4380">
    <property type="entry name" value="Translational regulator CsrA"/>
    <property type="match status" value="1"/>
</dbReference>
<dbReference type="PANTHER" id="PTHR34984:SF1">
    <property type="entry name" value="CARBON STORAGE REGULATOR"/>
    <property type="match status" value="1"/>
</dbReference>
<evidence type="ECO:0000256" key="4">
    <source>
        <dbReference type="ARBA" id="ARBA00022884"/>
    </source>
</evidence>
<dbReference type="GO" id="GO:0006402">
    <property type="term" value="P:mRNA catabolic process"/>
    <property type="evidence" value="ECO:0007669"/>
    <property type="project" value="InterPro"/>
</dbReference>
<dbReference type="InterPro" id="IPR036107">
    <property type="entry name" value="CsrA_sf"/>
</dbReference>
<dbReference type="EMBL" id="VNJK01000002">
    <property type="protein sequence ID" value="TVX89449.1"/>
    <property type="molecule type" value="Genomic_DNA"/>
</dbReference>
<organism evidence="6 7">
    <name type="scientific">Paenibacillus agilis</name>
    <dbReference type="NCBI Taxonomy" id="3020863"/>
    <lineage>
        <taxon>Bacteria</taxon>
        <taxon>Bacillati</taxon>
        <taxon>Bacillota</taxon>
        <taxon>Bacilli</taxon>
        <taxon>Bacillales</taxon>
        <taxon>Paenibacillaceae</taxon>
        <taxon>Paenibacillus</taxon>
    </lineage>
</organism>
<accession>A0A559IP77</accession>
<name>A0A559IP77_9BACL</name>
<sequence length="80" mass="8720">MLVLTRGKGQKIMIGNDIVLTVVEVNGDQVRLGVDAPSDISVYREEIYLSIKAQNEAASKESLSAEDWGAISSSILNKKR</sequence>
<dbReference type="NCBIfam" id="NF002469">
    <property type="entry name" value="PRK01712.1"/>
    <property type="match status" value="1"/>
</dbReference>
<keyword evidence="2 5" id="KW-0678">Repressor</keyword>
<evidence type="ECO:0000313" key="6">
    <source>
        <dbReference type="EMBL" id="TVX89449.1"/>
    </source>
</evidence>
<dbReference type="AlphaFoldDB" id="A0A559IP77"/>
<reference evidence="6 7" key="1">
    <citation type="submission" date="2019-07" db="EMBL/GenBank/DDBJ databases">
        <authorList>
            <person name="Kim J."/>
        </authorList>
    </citation>
    <scope>NUCLEOTIDE SEQUENCE [LARGE SCALE GENOMIC DNA]</scope>
    <source>
        <strain evidence="6 7">N4</strain>
    </source>
</reference>